<dbReference type="InterPro" id="IPR019734">
    <property type="entry name" value="TPR_rpt"/>
</dbReference>
<dbReference type="GO" id="GO:0008017">
    <property type="term" value="F:microtubule binding"/>
    <property type="evidence" value="ECO:0007669"/>
    <property type="project" value="InterPro"/>
</dbReference>
<dbReference type="Pfam" id="PF13424">
    <property type="entry name" value="TPR_12"/>
    <property type="match status" value="1"/>
</dbReference>
<dbReference type="GO" id="GO:0008574">
    <property type="term" value="F:plus-end-directed microtubule motor activity"/>
    <property type="evidence" value="ECO:0007669"/>
    <property type="project" value="TreeGrafter"/>
</dbReference>
<dbReference type="InterPro" id="IPR036961">
    <property type="entry name" value="Kinesin_motor_dom_sf"/>
</dbReference>
<keyword evidence="6" id="KW-1185">Reference proteome</keyword>
<dbReference type="GO" id="GO:0016887">
    <property type="term" value="F:ATP hydrolysis activity"/>
    <property type="evidence" value="ECO:0007669"/>
    <property type="project" value="TreeGrafter"/>
</dbReference>
<dbReference type="GO" id="GO:0030705">
    <property type="term" value="P:cytoskeleton-dependent intracellular transport"/>
    <property type="evidence" value="ECO:0007669"/>
    <property type="project" value="TreeGrafter"/>
</dbReference>
<evidence type="ECO:0000256" key="1">
    <source>
        <dbReference type="PROSITE-ProRule" id="PRU00283"/>
    </source>
</evidence>
<feature type="repeat" description="TPR" evidence="2">
    <location>
        <begin position="554"/>
        <end position="587"/>
    </location>
</feature>
<comment type="similarity">
    <text evidence="1">Belongs to the TRAFAC class myosin-kinesin ATPase superfamily. Kinesin family.</text>
</comment>
<protein>
    <recommendedName>
        <fullName evidence="4">Kinesin motor domain-containing protein</fullName>
    </recommendedName>
</protein>
<keyword evidence="2" id="KW-0802">TPR repeat</keyword>
<gene>
    <name evidence="5" type="ORF">KFE25_009896</name>
</gene>
<evidence type="ECO:0000313" key="6">
    <source>
        <dbReference type="Proteomes" id="UP000751190"/>
    </source>
</evidence>
<sequence length="651" mass="69354">MTPPSAGGNGGRASPSPRASGPAPANKTPRTGRSASPATRPPSRQASSRGARSTGPPEKEALEDRLGKQQTIVTNRVRSIIRLRPRSVKGESDAELHAVEYDISSRLLWVLPGEGAPVPDRRQFDADGMIGPDAGADAAFGEVRDCVESVLAGTPGCVVAYGAHGTGKTRTLFAPDGLAALAARVLFAKGEPTRISVQFIEIYFELLADLLDASSRVTLREGGNKTQLYGTASTECASADDVENAIATGQAARRADCARSSAVLVLHVSSATTADSVPLYFVDLSSTDGLKLGGGADGVALAPPTSAYASLHTFERTLHVLSDRKVKIKPPIRESRLTRVLANVFSAGGKMCVLVHIALGAGELALTLASLDFAQLAMRVSLKEAKNEKGLDNDTVTKNLQSQIDAFDESSAKRHGEVEAQIRAEMARAAGGAKNAAELRTAVAAAHKVYASLLDKVGKGRGAEKANGQPAPDPEEVRLAEETHKTIMEMRAQIDAARKLRDEVTVMLPEIAAEYRELGGHAWHSGDTAKTRMYYDKALVAYTKCMGKDHPEVACSMGDLANVYCDEGRFDEAIELYQKAYKVHNDAYGPDHVDTAGDLASLGLVYSVQGKHKQALPLLKEAYAIMEKHLEDDHPNLVQVKTFMENSLGAI</sequence>
<keyword evidence="1" id="KW-0505">Motor protein</keyword>
<feature type="region of interest" description="Disordered" evidence="3">
    <location>
        <begin position="1"/>
        <end position="70"/>
    </location>
</feature>
<dbReference type="InterPro" id="IPR011990">
    <property type="entry name" value="TPR-like_helical_dom_sf"/>
</dbReference>
<dbReference type="AlphaFoldDB" id="A0A8J6CEF9"/>
<reference evidence="5" key="1">
    <citation type="submission" date="2021-05" db="EMBL/GenBank/DDBJ databases">
        <title>The genome of the haptophyte Pavlova lutheri (Diacronema luteri, Pavlovales) - a model for lipid biosynthesis in eukaryotic algae.</title>
        <authorList>
            <person name="Hulatt C.J."/>
            <person name="Posewitz M.C."/>
        </authorList>
    </citation>
    <scope>NUCLEOTIDE SEQUENCE</scope>
    <source>
        <strain evidence="5">NIVA-4/92</strain>
    </source>
</reference>
<dbReference type="GO" id="GO:0005871">
    <property type="term" value="C:kinesin complex"/>
    <property type="evidence" value="ECO:0007669"/>
    <property type="project" value="TreeGrafter"/>
</dbReference>
<accession>A0A8J6CEF9</accession>
<dbReference type="GO" id="GO:0005874">
    <property type="term" value="C:microtubule"/>
    <property type="evidence" value="ECO:0007669"/>
    <property type="project" value="TreeGrafter"/>
</dbReference>
<dbReference type="InterPro" id="IPR027640">
    <property type="entry name" value="Kinesin-like_fam"/>
</dbReference>
<feature type="binding site" evidence="1">
    <location>
        <begin position="162"/>
        <end position="169"/>
    </location>
    <ligand>
        <name>ATP</name>
        <dbReference type="ChEBI" id="CHEBI:30616"/>
    </ligand>
</feature>
<keyword evidence="1" id="KW-0067">ATP-binding</keyword>
<dbReference type="Proteomes" id="UP000751190">
    <property type="component" value="Unassembled WGS sequence"/>
</dbReference>
<dbReference type="Gene3D" id="3.40.850.10">
    <property type="entry name" value="Kinesin motor domain"/>
    <property type="match status" value="1"/>
</dbReference>
<dbReference type="SMART" id="SM00028">
    <property type="entry name" value="TPR"/>
    <property type="match status" value="3"/>
</dbReference>
<evidence type="ECO:0000313" key="5">
    <source>
        <dbReference type="EMBL" id="KAG8464528.1"/>
    </source>
</evidence>
<dbReference type="PANTHER" id="PTHR24115:SF590">
    <property type="entry name" value="KINESIN-LIKE PROTEIN KIN-UC"/>
    <property type="match status" value="1"/>
</dbReference>
<name>A0A8J6CEF9_DIALT</name>
<dbReference type="PROSITE" id="PS50067">
    <property type="entry name" value="KINESIN_MOTOR_2"/>
    <property type="match status" value="1"/>
</dbReference>
<dbReference type="GO" id="GO:0007018">
    <property type="term" value="P:microtubule-based movement"/>
    <property type="evidence" value="ECO:0007669"/>
    <property type="project" value="InterPro"/>
</dbReference>
<dbReference type="OrthoDB" id="3176171at2759"/>
<feature type="compositionally biased region" description="Low complexity" evidence="3">
    <location>
        <begin position="12"/>
        <end position="25"/>
    </location>
</feature>
<feature type="compositionally biased region" description="Basic and acidic residues" evidence="3">
    <location>
        <begin position="57"/>
        <end position="67"/>
    </location>
</feature>
<dbReference type="SUPFAM" id="SSF52540">
    <property type="entry name" value="P-loop containing nucleoside triphosphate hydrolases"/>
    <property type="match status" value="1"/>
</dbReference>
<dbReference type="GO" id="GO:0005524">
    <property type="term" value="F:ATP binding"/>
    <property type="evidence" value="ECO:0007669"/>
    <property type="project" value="UniProtKB-UniRule"/>
</dbReference>
<comment type="caution">
    <text evidence="5">The sequence shown here is derived from an EMBL/GenBank/DDBJ whole genome shotgun (WGS) entry which is preliminary data.</text>
</comment>
<evidence type="ECO:0000259" key="4">
    <source>
        <dbReference type="PROSITE" id="PS50067"/>
    </source>
</evidence>
<feature type="compositionally biased region" description="Polar residues" evidence="3">
    <location>
        <begin position="28"/>
        <end position="51"/>
    </location>
</feature>
<dbReference type="Pfam" id="PF00225">
    <property type="entry name" value="Kinesin"/>
    <property type="match status" value="1"/>
</dbReference>
<organism evidence="5 6">
    <name type="scientific">Diacronema lutheri</name>
    <name type="common">Unicellular marine alga</name>
    <name type="synonym">Monochrysis lutheri</name>
    <dbReference type="NCBI Taxonomy" id="2081491"/>
    <lineage>
        <taxon>Eukaryota</taxon>
        <taxon>Haptista</taxon>
        <taxon>Haptophyta</taxon>
        <taxon>Pavlovophyceae</taxon>
        <taxon>Pavlovales</taxon>
        <taxon>Pavlovaceae</taxon>
        <taxon>Diacronema</taxon>
    </lineage>
</organism>
<evidence type="ECO:0000256" key="2">
    <source>
        <dbReference type="PROSITE-ProRule" id="PRU00339"/>
    </source>
</evidence>
<dbReference type="PROSITE" id="PS50005">
    <property type="entry name" value="TPR"/>
    <property type="match status" value="1"/>
</dbReference>
<dbReference type="PRINTS" id="PR00380">
    <property type="entry name" value="KINESINHEAVY"/>
</dbReference>
<dbReference type="SMART" id="SM00129">
    <property type="entry name" value="KISc"/>
    <property type="match status" value="1"/>
</dbReference>
<feature type="domain" description="Kinesin motor" evidence="4">
    <location>
        <begin position="76"/>
        <end position="380"/>
    </location>
</feature>
<dbReference type="SUPFAM" id="SSF48452">
    <property type="entry name" value="TPR-like"/>
    <property type="match status" value="1"/>
</dbReference>
<dbReference type="PANTHER" id="PTHR24115">
    <property type="entry name" value="KINESIN-RELATED"/>
    <property type="match status" value="1"/>
</dbReference>
<keyword evidence="1" id="KW-0547">Nucleotide-binding</keyword>
<dbReference type="Gene3D" id="1.25.40.10">
    <property type="entry name" value="Tetratricopeptide repeat domain"/>
    <property type="match status" value="1"/>
</dbReference>
<proteinExistence type="inferred from homology"/>
<dbReference type="EMBL" id="JAGTXO010000012">
    <property type="protein sequence ID" value="KAG8464528.1"/>
    <property type="molecule type" value="Genomic_DNA"/>
</dbReference>
<dbReference type="InterPro" id="IPR027417">
    <property type="entry name" value="P-loop_NTPase"/>
</dbReference>
<evidence type="ECO:0000256" key="3">
    <source>
        <dbReference type="SAM" id="MobiDB-lite"/>
    </source>
</evidence>
<dbReference type="InterPro" id="IPR001752">
    <property type="entry name" value="Kinesin_motor_dom"/>
</dbReference>